<proteinExistence type="predicted"/>
<dbReference type="AlphaFoldDB" id="A0A319E5Q5"/>
<evidence type="ECO:0000313" key="1">
    <source>
        <dbReference type="EMBL" id="PYI05457.1"/>
    </source>
</evidence>
<dbReference type="VEuPathDB" id="FungiDB:BO78DRAFT_419668"/>
<keyword evidence="2" id="KW-1185">Reference proteome</keyword>
<dbReference type="PANTHER" id="PTHR40619:SF3">
    <property type="entry name" value="FUNGAL STAND N-TERMINAL GOODBYE DOMAIN-CONTAINING PROTEIN"/>
    <property type="match status" value="1"/>
</dbReference>
<accession>A0A319E5Q5</accession>
<name>A0A319E5Q5_ASPSB</name>
<reference evidence="1 2" key="1">
    <citation type="submission" date="2018-02" db="EMBL/GenBank/DDBJ databases">
        <title>The genomes of Aspergillus section Nigri reveals drivers in fungal speciation.</title>
        <authorList>
            <consortium name="DOE Joint Genome Institute"/>
            <person name="Vesth T.C."/>
            <person name="Nybo J."/>
            <person name="Theobald S."/>
            <person name="Brandl J."/>
            <person name="Frisvad J.C."/>
            <person name="Nielsen K.F."/>
            <person name="Lyhne E.K."/>
            <person name="Kogle M.E."/>
            <person name="Kuo A."/>
            <person name="Riley R."/>
            <person name="Clum A."/>
            <person name="Nolan M."/>
            <person name="Lipzen A."/>
            <person name="Salamov A."/>
            <person name="Henrissat B."/>
            <person name="Wiebenga A."/>
            <person name="De vries R.P."/>
            <person name="Grigoriev I.V."/>
            <person name="Mortensen U.H."/>
            <person name="Andersen M.R."/>
            <person name="Baker S.E."/>
        </authorList>
    </citation>
    <scope>NUCLEOTIDE SEQUENCE [LARGE SCALE GENOMIC DNA]</scope>
    <source>
        <strain evidence="1 2">CBS 121057</strain>
    </source>
</reference>
<dbReference type="Proteomes" id="UP000248423">
    <property type="component" value="Unassembled WGS sequence"/>
</dbReference>
<dbReference type="OrthoDB" id="5419927at2759"/>
<dbReference type="STRING" id="1448318.A0A319E5Q5"/>
<protein>
    <recommendedName>
        <fullName evidence="3">Fungal STAND N-terminal Goodbye domain-containing protein</fullName>
    </recommendedName>
</protein>
<organism evidence="1 2">
    <name type="scientific">Aspergillus sclerotiicarbonarius (strain CBS 121057 / IBT 28362)</name>
    <dbReference type="NCBI Taxonomy" id="1448318"/>
    <lineage>
        <taxon>Eukaryota</taxon>
        <taxon>Fungi</taxon>
        <taxon>Dikarya</taxon>
        <taxon>Ascomycota</taxon>
        <taxon>Pezizomycotina</taxon>
        <taxon>Eurotiomycetes</taxon>
        <taxon>Eurotiomycetidae</taxon>
        <taxon>Eurotiales</taxon>
        <taxon>Aspergillaceae</taxon>
        <taxon>Aspergillus</taxon>
        <taxon>Aspergillus subgen. Circumdati</taxon>
    </lineage>
</organism>
<sequence>MDPNHQSTLPGMYPTDGTGYWIMYQAPQMDPAWALTEEIKKLPVSKPSERLQAQKDRFFAAIQRFLSDSQGGEFAAAFYGEATWEAVRQAAELAVQEYSRQGQHWNNPFRRATRLVGGMATRLEFLVALVPNGDYLGVLCGGLKLVYTAAKRREELRDLIMGSLSAFETEIKYTRTFIREFASNPELQQRTEDLYIAVLEAIEEILGWIEKQRGFRRRVCEYGKAVIKQEGYGREFETRIQGNVQDKVQAFERAVKACMATQSRDTAVNVVKVGQVVNVINGKVDHLTGDAQKAAAGVDTLEELCQGIKKDMQERDIQLLSRFEYFAEQQKSHLEQLDQQQRSIIRQIRAQQPYQLVIKTPQLLMALQLITQYTAADITVQVGERLGAEQDFVFCMSERLVPRLQARVATLIRDPTFGAWFRGLSSRTLVISGMDSSMLQHTVSPLSYACATLTRSIAGIQNCYPLSFFCRLHSEQSDPLYGPRGVIRSLIAQLVLHLDIEDLPFLAMQDLEVVTTRNLSSLCRLFMGLLQLQQNAMIVCMIDGINFFDRDTCRAELHELMQFLNQAVLGTQARQDGLIFKVLVTSPTACEYFKYWFPDRMEVALSGDFLLGGPVMGTDTIFPMAWQGHPTPMMGGLPSPWQ</sequence>
<evidence type="ECO:0008006" key="3">
    <source>
        <dbReference type="Google" id="ProtNLM"/>
    </source>
</evidence>
<evidence type="ECO:0000313" key="2">
    <source>
        <dbReference type="Proteomes" id="UP000248423"/>
    </source>
</evidence>
<gene>
    <name evidence="1" type="ORF">BO78DRAFT_419668</name>
</gene>
<dbReference type="EMBL" id="KZ826358">
    <property type="protein sequence ID" value="PYI05457.1"/>
    <property type="molecule type" value="Genomic_DNA"/>
</dbReference>
<dbReference type="PANTHER" id="PTHR40619">
    <property type="entry name" value="FUNGAL STAND N-TERMINAL GOODBYE DOMAIN-CONTAINING PROTEIN"/>
    <property type="match status" value="1"/>
</dbReference>